<protein>
    <submittedName>
        <fullName evidence="1">Uncharacterized protein</fullName>
    </submittedName>
</protein>
<evidence type="ECO:0000313" key="1">
    <source>
        <dbReference type="EMBL" id="WRY33090.1"/>
    </source>
</evidence>
<organism evidence="1 2">
    <name type="scientific">Thioclava litoralis</name>
    <dbReference type="NCBI Taxonomy" id="3076557"/>
    <lineage>
        <taxon>Bacteria</taxon>
        <taxon>Pseudomonadati</taxon>
        <taxon>Pseudomonadota</taxon>
        <taxon>Alphaproteobacteria</taxon>
        <taxon>Rhodobacterales</taxon>
        <taxon>Paracoccaceae</taxon>
        <taxon>Thioclava</taxon>
    </lineage>
</organism>
<dbReference type="RefSeq" id="WP_339109400.1">
    <property type="nucleotide sequence ID" value="NZ_CP135443.1"/>
</dbReference>
<dbReference type="EMBL" id="CP135443">
    <property type="protein sequence ID" value="WRY33090.1"/>
    <property type="molecule type" value="Genomic_DNA"/>
</dbReference>
<keyword evidence="2" id="KW-1185">Reference proteome</keyword>
<evidence type="ECO:0000313" key="2">
    <source>
        <dbReference type="Proteomes" id="UP001623290"/>
    </source>
</evidence>
<name>A0ABZ1DYX6_9RHOB</name>
<sequence length="116" mass="13692">MSGLTPADELAQIRSEIMRLRQREAELREAWLTEAEMPRIGQWHKVELVTSRERIFDPRLLPDDIRKNPSYSREKITRTIRLRRKTQADVLAHLPEIAKIDGPPPRKTLFRRIRAS</sequence>
<proteinExistence type="predicted"/>
<gene>
    <name evidence="1" type="ORF">RPE78_10340</name>
</gene>
<dbReference type="Proteomes" id="UP001623290">
    <property type="component" value="Chromosome"/>
</dbReference>
<accession>A0ABZ1DYX6</accession>
<reference evidence="1 2" key="1">
    <citation type="submission" date="2023-09" db="EMBL/GenBank/DDBJ databases">
        <title>Thioclava shenzhenensis sp. nov., a multidrug resistant bacteria-antagonizing species isolated from coastal seawater.</title>
        <authorList>
            <person name="Long M."/>
        </authorList>
    </citation>
    <scope>NUCLEOTIDE SEQUENCE [LARGE SCALE GENOMIC DNA]</scope>
    <source>
        <strain evidence="1 2">FTW29</strain>
    </source>
</reference>